<gene>
    <name evidence="13" type="ORF">V1264_024918</name>
</gene>
<dbReference type="CDD" id="cd00637">
    <property type="entry name" value="7tm_classA_rhodopsin-like"/>
    <property type="match status" value="1"/>
</dbReference>
<evidence type="ECO:0000256" key="9">
    <source>
        <dbReference type="RuleBase" id="RU000688"/>
    </source>
</evidence>
<keyword evidence="2" id="KW-1003">Cell membrane</keyword>
<feature type="transmembrane region" description="Helical" evidence="11">
    <location>
        <begin position="137"/>
        <end position="159"/>
    </location>
</feature>
<evidence type="ECO:0000256" key="6">
    <source>
        <dbReference type="ARBA" id="ARBA00023136"/>
    </source>
</evidence>
<keyword evidence="8 9" id="KW-0807">Transducer</keyword>
<evidence type="ECO:0000256" key="5">
    <source>
        <dbReference type="ARBA" id="ARBA00023040"/>
    </source>
</evidence>
<feature type="compositionally biased region" description="Basic residues" evidence="10">
    <location>
        <begin position="665"/>
        <end position="674"/>
    </location>
</feature>
<keyword evidence="7 9" id="KW-0675">Receptor</keyword>
<feature type="region of interest" description="Disordered" evidence="10">
    <location>
        <begin position="305"/>
        <end position="327"/>
    </location>
</feature>
<evidence type="ECO:0000256" key="11">
    <source>
        <dbReference type="SAM" id="Phobius"/>
    </source>
</evidence>
<comment type="subcellular location">
    <subcellularLocation>
        <location evidence="1">Cell membrane</location>
        <topology evidence="1">Multi-pass membrane protein</topology>
    </subcellularLocation>
</comment>
<feature type="transmembrane region" description="Helical" evidence="11">
    <location>
        <begin position="719"/>
        <end position="741"/>
    </location>
</feature>
<accession>A0AAN9ALK9</accession>
<name>A0AAN9ALK9_9CAEN</name>
<feature type="transmembrane region" description="Helical" evidence="11">
    <location>
        <begin position="689"/>
        <end position="713"/>
    </location>
</feature>
<protein>
    <recommendedName>
        <fullName evidence="12">G-protein coupled receptors family 1 profile domain-containing protein</fullName>
    </recommendedName>
</protein>
<dbReference type="AlphaFoldDB" id="A0AAN9ALK9"/>
<dbReference type="InterPro" id="IPR000276">
    <property type="entry name" value="GPCR_Rhodpsn"/>
</dbReference>
<feature type="region of interest" description="Disordered" evidence="10">
    <location>
        <begin position="621"/>
        <end position="677"/>
    </location>
</feature>
<comment type="similarity">
    <text evidence="9">Belongs to the G-protein coupled receptor 1 family.</text>
</comment>
<feature type="transmembrane region" description="Helical" evidence="11">
    <location>
        <begin position="97"/>
        <end position="116"/>
    </location>
</feature>
<evidence type="ECO:0000256" key="2">
    <source>
        <dbReference type="ARBA" id="ARBA00022475"/>
    </source>
</evidence>
<keyword evidence="3 9" id="KW-0812">Transmembrane</keyword>
<evidence type="ECO:0000256" key="1">
    <source>
        <dbReference type="ARBA" id="ARBA00004651"/>
    </source>
</evidence>
<dbReference type="InterPro" id="IPR017452">
    <property type="entry name" value="GPCR_Rhodpsn_7TM"/>
</dbReference>
<feature type="compositionally biased region" description="Polar residues" evidence="10">
    <location>
        <begin position="638"/>
        <end position="664"/>
    </location>
</feature>
<evidence type="ECO:0000259" key="12">
    <source>
        <dbReference type="PROSITE" id="PS50262"/>
    </source>
</evidence>
<organism evidence="13 14">
    <name type="scientific">Littorina saxatilis</name>
    <dbReference type="NCBI Taxonomy" id="31220"/>
    <lineage>
        <taxon>Eukaryota</taxon>
        <taxon>Metazoa</taxon>
        <taxon>Spiralia</taxon>
        <taxon>Lophotrochozoa</taxon>
        <taxon>Mollusca</taxon>
        <taxon>Gastropoda</taxon>
        <taxon>Caenogastropoda</taxon>
        <taxon>Littorinimorpha</taxon>
        <taxon>Littorinoidea</taxon>
        <taxon>Littorinidae</taxon>
        <taxon>Littorina</taxon>
    </lineage>
</organism>
<evidence type="ECO:0000313" key="14">
    <source>
        <dbReference type="Proteomes" id="UP001374579"/>
    </source>
</evidence>
<dbReference type="PANTHER" id="PTHR24228">
    <property type="entry name" value="B2 BRADYKININ RECEPTOR/ANGIOTENSIN II RECEPTOR"/>
    <property type="match status" value="1"/>
</dbReference>
<evidence type="ECO:0000256" key="10">
    <source>
        <dbReference type="SAM" id="MobiDB-lite"/>
    </source>
</evidence>
<sequence>MNTSTTDPYTGEAINPALSVTLLTIGWVACVSGVLGNVLIIATLLSQPALRSLHNLYIGNLAVADLIISSYSVPFWLLDLGGGRHPVANSAHCVCNAFITCCAFGTSVLTLVVISFNRYLSVCHHALFVRVFSRRRTLALCLLTWVLGFSFCAPNLFLLRPSATGYDRKFRICSFGSNVVGNYSTWYTLVLLLLPSVIVGFSNVAIFVHWKRSRARLHKWRAKTPTASDGGGGGKAGIRGSNERKTLVADDATRSARDGHTDSSACCDHHALVDHGPGRSFQDGDHGVSSPPVCQTLAVARASGGDGRTSFSKTSDRQAKGYDNTTKNSRDIGANVCDPPSCPAQFAASENVHIVDHAVTTPSSDQCLETREGELYVEDLSSRDTRVALLETKTTVNPSDEVIGNDKVKIVQPRQNSSECIFQTCRMDDVVGEQKEQECGKFSSATHDPSDAPIQKDGGKDVVVKLISCGNSKQDCNGVVMLDGKGDNSALAHELRDKNDVKFISDKENTAVIRSNIVGDVIEEFMDNATKTAPSSQEHKNRPASSDTVGKEPRKTNSVSHSDKTISVLRDHNEVCVESQVIPSQADQPEQIAHLINEVLESQGKESVVTETAALIRESSQLHNAEPPSGENLHNKQRSGGPNNSDTNSKALHNRNNNDSTTKTVKSRQAKKSPRSNFSANDVSMIQSLLIVFVCCVFLYLPLATMAVISLYSHVYIDTGIWTVACAFLNHSINWILYGLMNRSFREGYVRQFGCCCKKCRLKF</sequence>
<dbReference type="PANTHER" id="PTHR24228:SF59">
    <property type="entry name" value="NEUROPEPTIDE RECEPTOR 15"/>
    <property type="match status" value="1"/>
</dbReference>
<feature type="domain" description="G-protein coupled receptors family 1 profile" evidence="12">
    <location>
        <begin position="36"/>
        <end position="207"/>
    </location>
</feature>
<comment type="caution">
    <text evidence="13">The sequence shown here is derived from an EMBL/GenBank/DDBJ whole genome shotgun (WGS) entry which is preliminary data.</text>
</comment>
<feature type="region of interest" description="Disordered" evidence="10">
    <location>
        <begin position="530"/>
        <end position="567"/>
    </location>
</feature>
<feature type="region of interest" description="Disordered" evidence="10">
    <location>
        <begin position="221"/>
        <end position="245"/>
    </location>
</feature>
<dbReference type="Gene3D" id="1.20.1070.10">
    <property type="entry name" value="Rhodopsin 7-helix transmembrane proteins"/>
    <property type="match status" value="2"/>
</dbReference>
<dbReference type="SUPFAM" id="SSF81321">
    <property type="entry name" value="Family A G protein-coupled receptor-like"/>
    <property type="match status" value="1"/>
</dbReference>
<dbReference type="GO" id="GO:0004930">
    <property type="term" value="F:G protein-coupled receptor activity"/>
    <property type="evidence" value="ECO:0007669"/>
    <property type="project" value="UniProtKB-KW"/>
</dbReference>
<feature type="transmembrane region" description="Helical" evidence="11">
    <location>
        <begin position="186"/>
        <end position="210"/>
    </location>
</feature>
<dbReference type="Pfam" id="PF00001">
    <property type="entry name" value="7tm_1"/>
    <property type="match status" value="1"/>
</dbReference>
<dbReference type="Proteomes" id="UP001374579">
    <property type="component" value="Unassembled WGS sequence"/>
</dbReference>
<evidence type="ECO:0000313" key="13">
    <source>
        <dbReference type="EMBL" id="KAK7089099.1"/>
    </source>
</evidence>
<evidence type="ECO:0000256" key="4">
    <source>
        <dbReference type="ARBA" id="ARBA00022989"/>
    </source>
</evidence>
<reference evidence="13 14" key="1">
    <citation type="submission" date="2024-02" db="EMBL/GenBank/DDBJ databases">
        <title>Chromosome-scale genome assembly of the rough periwinkle Littorina saxatilis.</title>
        <authorList>
            <person name="De Jode A."/>
            <person name="Faria R."/>
            <person name="Formenti G."/>
            <person name="Sims Y."/>
            <person name="Smith T.P."/>
            <person name="Tracey A."/>
            <person name="Wood J.M.D."/>
            <person name="Zagrodzka Z.B."/>
            <person name="Johannesson K."/>
            <person name="Butlin R.K."/>
            <person name="Leder E.H."/>
        </authorList>
    </citation>
    <scope>NUCLEOTIDE SEQUENCE [LARGE SCALE GENOMIC DNA]</scope>
    <source>
        <strain evidence="13">Snail1</strain>
        <tissue evidence="13">Muscle</tissue>
    </source>
</reference>
<keyword evidence="5 9" id="KW-0297">G-protein coupled receptor</keyword>
<keyword evidence="14" id="KW-1185">Reference proteome</keyword>
<dbReference type="PRINTS" id="PR00237">
    <property type="entry name" value="GPCRRHODOPSN"/>
</dbReference>
<dbReference type="GO" id="GO:0005886">
    <property type="term" value="C:plasma membrane"/>
    <property type="evidence" value="ECO:0007669"/>
    <property type="project" value="UniProtKB-SubCell"/>
</dbReference>
<proteinExistence type="inferred from homology"/>
<feature type="transmembrane region" description="Helical" evidence="11">
    <location>
        <begin position="20"/>
        <end position="45"/>
    </location>
</feature>
<keyword evidence="4 11" id="KW-1133">Transmembrane helix</keyword>
<keyword evidence="6 11" id="KW-0472">Membrane</keyword>
<evidence type="ECO:0000256" key="8">
    <source>
        <dbReference type="ARBA" id="ARBA00023224"/>
    </source>
</evidence>
<feature type="compositionally biased region" description="Basic and acidic residues" evidence="10">
    <location>
        <begin position="549"/>
        <end position="567"/>
    </location>
</feature>
<evidence type="ECO:0000256" key="3">
    <source>
        <dbReference type="ARBA" id="ARBA00022692"/>
    </source>
</evidence>
<dbReference type="PROSITE" id="PS00237">
    <property type="entry name" value="G_PROTEIN_RECEP_F1_1"/>
    <property type="match status" value="1"/>
</dbReference>
<evidence type="ECO:0000256" key="7">
    <source>
        <dbReference type="ARBA" id="ARBA00023170"/>
    </source>
</evidence>
<dbReference type="PROSITE" id="PS50262">
    <property type="entry name" value="G_PROTEIN_RECEP_F1_2"/>
    <property type="match status" value="1"/>
</dbReference>
<dbReference type="EMBL" id="JBAMIC010002979">
    <property type="protein sequence ID" value="KAK7089099.1"/>
    <property type="molecule type" value="Genomic_DNA"/>
</dbReference>
<feature type="transmembrane region" description="Helical" evidence="11">
    <location>
        <begin position="57"/>
        <end position="77"/>
    </location>
</feature>